<dbReference type="EMBL" id="AP019377">
    <property type="protein sequence ID" value="BBH92176.1"/>
    <property type="molecule type" value="Genomic_DNA"/>
</dbReference>
<dbReference type="PRINTS" id="PR01438">
    <property type="entry name" value="UNVRSLSTRESS"/>
</dbReference>
<reference evidence="3" key="1">
    <citation type="submission" date="2018-12" db="EMBL/GenBank/DDBJ databases">
        <title>Novel natural products biosynthetic potential of the class Ktedonobacteria.</title>
        <authorList>
            <person name="Zheng Y."/>
            <person name="Saitou A."/>
            <person name="Wang C.M."/>
            <person name="Toyoda A."/>
            <person name="Minakuchi Y."/>
            <person name="Sekiguchi Y."/>
            <person name="Ueda K."/>
            <person name="Takano H."/>
            <person name="Sakai Y."/>
            <person name="Yokota A."/>
            <person name="Yabe S."/>
        </authorList>
    </citation>
    <scope>NUCLEOTIDE SEQUENCE</scope>
    <source>
        <strain evidence="3">A3-2</strain>
    </source>
</reference>
<name>A0A455SX83_9CHLR</name>
<sequence>MFQRILVPLDGSQRAERALPLAARLARASRGSLILARIVQPGTALLWAPSALDPATMRAWLESATEAAEAYLQRVAALPVLRDVPTEKIVRSGLPADQLLRLVPEVSADLLVLCSHGYRGLQRWALGSVALKLIRHASIPVLVLRSHGEMLAGPQPGYERPFRAVVPLDGSVHAKAALEPAAVLVHALATSTPAALHLLAVVEVDEEAEDEAARRDRERRQARARRYLAHTVEQLRAGLVAPKVAGLQLELTWSVHVGSDVAQTILDVVEHGQDRAGEHLPGGCDLLAMSTHGREGLNRWLLGSVTERVLERTRLPLLVVRPQGIEETPRTPWGTLQDDLD</sequence>
<dbReference type="Pfam" id="PF00582">
    <property type="entry name" value="Usp"/>
    <property type="match status" value="2"/>
</dbReference>
<dbReference type="PANTHER" id="PTHR46268">
    <property type="entry name" value="STRESS RESPONSE PROTEIN NHAX"/>
    <property type="match status" value="1"/>
</dbReference>
<organism evidence="3">
    <name type="scientific">Thermogemmatispora argillosa</name>
    <dbReference type="NCBI Taxonomy" id="2045280"/>
    <lineage>
        <taxon>Bacteria</taxon>
        <taxon>Bacillati</taxon>
        <taxon>Chloroflexota</taxon>
        <taxon>Ktedonobacteria</taxon>
        <taxon>Thermogemmatisporales</taxon>
        <taxon>Thermogemmatisporaceae</taxon>
        <taxon>Thermogemmatispora</taxon>
    </lineage>
</organism>
<gene>
    <name evidence="3" type="ORF">KTA_03750</name>
</gene>
<feature type="domain" description="UspA" evidence="2">
    <location>
        <begin position="1"/>
        <end position="145"/>
    </location>
</feature>
<dbReference type="InterPro" id="IPR006016">
    <property type="entry name" value="UspA"/>
</dbReference>
<proteinExistence type="inferred from homology"/>
<protein>
    <submittedName>
        <fullName evidence="3">Universal stress protein UspA</fullName>
    </submittedName>
</protein>
<feature type="domain" description="UspA" evidence="2">
    <location>
        <begin position="163"/>
        <end position="321"/>
    </location>
</feature>
<evidence type="ECO:0000259" key="2">
    <source>
        <dbReference type="Pfam" id="PF00582"/>
    </source>
</evidence>
<dbReference type="InterPro" id="IPR006015">
    <property type="entry name" value="Universal_stress_UspA"/>
</dbReference>
<evidence type="ECO:0000256" key="1">
    <source>
        <dbReference type="ARBA" id="ARBA00008791"/>
    </source>
</evidence>
<dbReference type="Gene3D" id="3.40.50.620">
    <property type="entry name" value="HUPs"/>
    <property type="match status" value="2"/>
</dbReference>
<dbReference type="AlphaFoldDB" id="A0A455SX83"/>
<dbReference type="InterPro" id="IPR014729">
    <property type="entry name" value="Rossmann-like_a/b/a_fold"/>
</dbReference>
<dbReference type="PANTHER" id="PTHR46268:SF6">
    <property type="entry name" value="UNIVERSAL STRESS PROTEIN UP12"/>
    <property type="match status" value="1"/>
</dbReference>
<accession>A0A455SX83</accession>
<comment type="similarity">
    <text evidence="1">Belongs to the universal stress protein A family.</text>
</comment>
<dbReference type="CDD" id="cd00293">
    <property type="entry name" value="USP-like"/>
    <property type="match status" value="2"/>
</dbReference>
<evidence type="ECO:0000313" key="3">
    <source>
        <dbReference type="EMBL" id="BBH92176.1"/>
    </source>
</evidence>
<dbReference type="SUPFAM" id="SSF52402">
    <property type="entry name" value="Adenine nucleotide alpha hydrolases-like"/>
    <property type="match status" value="2"/>
</dbReference>